<sequence>MTWLFPGVYALGDFDKRLYIGTHDPFAALAAMADVQLQYLVELYPFTETVRGVLQSIGVFPGVTALGDTLVRYAGGEVKERLSDQGFISAPDASDPNRTWRGRVINPLQFDSNILSGDGFSGGSQSFGGIDIINADGELDRFYAYFWSGRRVVVKAGAPGFGYDDFATIFEGAIENIEGDDSRIILTLRDNRAKTDKPVSAGVYGGTGNLDGDATLAGMQKPLCYGVVKNVAPVLVNYAMQVYQVHDGSIAAVDQVRDRGIVLDYAGDFADITTASPGSSEYATQLSAGLIRLGSTPAGQVTADVQGDNLNGFATSCTDIALRVLKTRLGVYSLSSGDIDEGSFGRLAEVLTGSAGLYIDADITGSDVLDALLNPAGAYWSFTRQGLLFAGAVTPPAEATGAVRHIDAAGLRLQQTIPPAWRIKVGYAPAVVVQSENDLAGGVDGNVQAFVTEPYRYVTYANETVRQKNNLASERVFETNLATKADAEALLHRLVDIYSTKRMVFQVPVYKTLYRYFLGDVVRLRYDRYGLDEGKDFLVVGVSDNAATGQTVLTLWG</sequence>
<organism evidence="1 2">
    <name type="scientific">Hymenobacter fodinae</name>
    <dbReference type="NCBI Taxonomy" id="2510796"/>
    <lineage>
        <taxon>Bacteria</taxon>
        <taxon>Pseudomonadati</taxon>
        <taxon>Bacteroidota</taxon>
        <taxon>Cytophagia</taxon>
        <taxon>Cytophagales</taxon>
        <taxon>Hymenobacteraceae</taxon>
        <taxon>Hymenobacter</taxon>
    </lineage>
</organism>
<protein>
    <recommendedName>
        <fullName evidence="3">Tail protein</fullName>
    </recommendedName>
</protein>
<dbReference type="RefSeq" id="WP_135436068.1">
    <property type="nucleotide sequence ID" value="NZ_SRLA01000005.1"/>
</dbReference>
<evidence type="ECO:0000313" key="1">
    <source>
        <dbReference type="EMBL" id="TGE04624.1"/>
    </source>
</evidence>
<accession>A0A4Z0P042</accession>
<evidence type="ECO:0008006" key="3">
    <source>
        <dbReference type="Google" id="ProtNLM"/>
    </source>
</evidence>
<name>A0A4Z0P042_9BACT</name>
<dbReference type="OrthoDB" id="973813at2"/>
<dbReference type="EMBL" id="SRLA01000005">
    <property type="protein sequence ID" value="TGE04624.1"/>
    <property type="molecule type" value="Genomic_DNA"/>
</dbReference>
<reference evidence="1 2" key="1">
    <citation type="submission" date="2019-04" db="EMBL/GenBank/DDBJ databases">
        <authorList>
            <person name="Feng G."/>
            <person name="Zhang J."/>
            <person name="Zhu H."/>
        </authorList>
    </citation>
    <scope>NUCLEOTIDE SEQUENCE [LARGE SCALE GENOMIC DNA]</scope>
    <source>
        <strain evidence="1 2">92R-1</strain>
    </source>
</reference>
<proteinExistence type="predicted"/>
<comment type="caution">
    <text evidence="1">The sequence shown here is derived from an EMBL/GenBank/DDBJ whole genome shotgun (WGS) entry which is preliminary data.</text>
</comment>
<dbReference type="AlphaFoldDB" id="A0A4Z0P042"/>
<keyword evidence="2" id="KW-1185">Reference proteome</keyword>
<evidence type="ECO:0000313" key="2">
    <source>
        <dbReference type="Proteomes" id="UP000298337"/>
    </source>
</evidence>
<dbReference type="Proteomes" id="UP000298337">
    <property type="component" value="Unassembled WGS sequence"/>
</dbReference>
<gene>
    <name evidence="1" type="ORF">EU556_20785</name>
</gene>